<name>A0A7Z2T6E0_9VIBR</name>
<keyword evidence="2" id="KW-0511">Multifunctional enzyme</keyword>
<dbReference type="NCBIfam" id="TIGR00401">
    <property type="entry name" value="msrA"/>
    <property type="match status" value="1"/>
</dbReference>
<feature type="active site" evidence="7">
    <location>
        <position position="45"/>
    </location>
</feature>
<feature type="domain" description="MsrB" evidence="9">
    <location>
        <begin position="236"/>
        <end position="358"/>
    </location>
</feature>
<dbReference type="Gene3D" id="2.170.150.20">
    <property type="entry name" value="Peptide methionine sulfoxide reductase"/>
    <property type="match status" value="1"/>
</dbReference>
<evidence type="ECO:0000256" key="2">
    <source>
        <dbReference type="ARBA" id="ARBA00023268"/>
    </source>
</evidence>
<dbReference type="InterPro" id="IPR002569">
    <property type="entry name" value="Met_Sox_Rdtase_MsrA_dom"/>
</dbReference>
<sequence>MKRIYALLAFCTLALSSVLLNVNADDDMKAPSNGKVEIATLAGGCFWCTESDLEKLPGVIDVVSGYAGGQLENPTYKQVSSGKTEHIEVIQVTYDPNKVSYEQVLDQLFRHIDPTDDQGSFVDRGRHYRPAVFYHNEEQKQIAQSFMQEIDALGVFPKPLKTELIAYTDFYEAEDYHQDYYKRNKLRYKYYRNASGRDRYLDEVFGEDREDNPVTLRQMIDESNGVTRMRYSRPSDSIIKEQLTELQYYVTQEDGTERAFNNEYWDNKQEGIYIDIVSGEPLFSSTDKYKSGTGWPSFTKPIDEHYVVTKTDYKLIYPRTEVRSKYGDSHLGHVFKDGPAPTGLRYCMNSAAMKFVAKKDMEKMGYGQYLFLFNG</sequence>
<dbReference type="GO" id="GO:0008113">
    <property type="term" value="F:peptide-methionine (S)-S-oxide reductase activity"/>
    <property type="evidence" value="ECO:0007669"/>
    <property type="project" value="UniProtKB-UniRule"/>
</dbReference>
<dbReference type="HAMAP" id="MF_01401">
    <property type="entry name" value="MsrA"/>
    <property type="match status" value="1"/>
</dbReference>
<evidence type="ECO:0000256" key="6">
    <source>
        <dbReference type="ARBA" id="ARBA00048782"/>
    </source>
</evidence>
<dbReference type="SUPFAM" id="SSF51316">
    <property type="entry name" value="Mss4-like"/>
    <property type="match status" value="1"/>
</dbReference>
<dbReference type="PANTHER" id="PTHR43774:SF1">
    <property type="entry name" value="PEPTIDE METHIONINE SULFOXIDE REDUCTASE MSRA 2"/>
    <property type="match status" value="1"/>
</dbReference>
<dbReference type="InterPro" id="IPR002579">
    <property type="entry name" value="Met_Sox_Rdtase_MsrB_dom"/>
</dbReference>
<evidence type="ECO:0000256" key="1">
    <source>
        <dbReference type="ARBA" id="ARBA00023002"/>
    </source>
</evidence>
<accession>A0A7Z2T6E0</accession>
<keyword evidence="8" id="KW-0732">Signal</keyword>
<organism evidence="10 11">
    <name type="scientific">Vibrio astriarenae</name>
    <dbReference type="NCBI Taxonomy" id="1481923"/>
    <lineage>
        <taxon>Bacteria</taxon>
        <taxon>Pseudomonadati</taxon>
        <taxon>Pseudomonadota</taxon>
        <taxon>Gammaproteobacteria</taxon>
        <taxon>Vibrionales</taxon>
        <taxon>Vibrionaceae</taxon>
        <taxon>Vibrio</taxon>
    </lineage>
</organism>
<dbReference type="FunFam" id="2.170.150.20:FF:000003">
    <property type="entry name" value="Peptide methionine sulfoxide reductase MsrB"/>
    <property type="match status" value="1"/>
</dbReference>
<keyword evidence="1 7" id="KW-0560">Oxidoreductase</keyword>
<evidence type="ECO:0000256" key="4">
    <source>
        <dbReference type="ARBA" id="ARBA00047806"/>
    </source>
</evidence>
<dbReference type="RefSeq" id="WP_164650144.1">
    <property type="nucleotide sequence ID" value="NZ_CP047476.1"/>
</dbReference>
<dbReference type="Proteomes" id="UP000464262">
    <property type="component" value="Chromosome 2"/>
</dbReference>
<dbReference type="PANTHER" id="PTHR43774">
    <property type="entry name" value="PEPTIDE METHIONINE SULFOXIDE REDUCTASE"/>
    <property type="match status" value="1"/>
</dbReference>
<dbReference type="KEGG" id="vas:GT360_16960"/>
<dbReference type="Gene3D" id="3.30.1060.10">
    <property type="entry name" value="Peptide methionine sulphoxide reductase MsrA"/>
    <property type="match status" value="1"/>
</dbReference>
<dbReference type="Pfam" id="PF01641">
    <property type="entry name" value="SelR"/>
    <property type="match status" value="1"/>
</dbReference>
<evidence type="ECO:0000256" key="5">
    <source>
        <dbReference type="ARBA" id="ARBA00048488"/>
    </source>
</evidence>
<dbReference type="PROSITE" id="PS51790">
    <property type="entry name" value="MSRB"/>
    <property type="match status" value="1"/>
</dbReference>
<comment type="similarity">
    <text evidence="7">Belongs to the MsrA Met sulfoxide reductase family.</text>
</comment>
<protein>
    <recommendedName>
        <fullName evidence="7">Peptide methionine sulfoxide reductase MsrA</fullName>
        <shortName evidence="7">Protein-methionine-S-oxide reductase</shortName>
        <ecNumber evidence="7">1.8.4.11</ecNumber>
    </recommendedName>
    <alternativeName>
        <fullName evidence="7">Peptide-methionine (S)-S-oxide reductase</fullName>
        <shortName evidence="7">Peptide Met(O) reductase</shortName>
    </alternativeName>
</protein>
<reference evidence="10 11" key="1">
    <citation type="submission" date="2020-01" db="EMBL/GenBank/DDBJ databases">
        <title>Whole genome and functional gene identification of agarase of Vibrio HN897.</title>
        <authorList>
            <person name="Liu Y."/>
            <person name="Zhao Z."/>
        </authorList>
    </citation>
    <scope>NUCLEOTIDE SEQUENCE [LARGE SCALE GENOMIC DNA]</scope>
    <source>
        <strain evidence="10 11">HN897</strain>
    </source>
</reference>
<dbReference type="EMBL" id="CP047476">
    <property type="protein sequence ID" value="QIA65244.1"/>
    <property type="molecule type" value="Genomic_DNA"/>
</dbReference>
<comment type="catalytic activity">
    <reaction evidence="5">
        <text>L-methionyl-[protein] + [thioredoxin]-disulfide + H2O = L-methionyl-(R)-S-oxide-[protein] + [thioredoxin]-dithiol</text>
        <dbReference type="Rhea" id="RHEA:24164"/>
        <dbReference type="Rhea" id="RHEA-COMP:10698"/>
        <dbReference type="Rhea" id="RHEA-COMP:10700"/>
        <dbReference type="Rhea" id="RHEA-COMP:12313"/>
        <dbReference type="Rhea" id="RHEA-COMP:12314"/>
        <dbReference type="ChEBI" id="CHEBI:15377"/>
        <dbReference type="ChEBI" id="CHEBI:16044"/>
        <dbReference type="ChEBI" id="CHEBI:29950"/>
        <dbReference type="ChEBI" id="CHEBI:45764"/>
        <dbReference type="ChEBI" id="CHEBI:50058"/>
        <dbReference type="EC" id="1.8.4.12"/>
    </reaction>
</comment>
<evidence type="ECO:0000313" key="10">
    <source>
        <dbReference type="EMBL" id="QIA65244.1"/>
    </source>
</evidence>
<dbReference type="SUPFAM" id="SSF55068">
    <property type="entry name" value="Peptide methionine sulfoxide reductase"/>
    <property type="match status" value="1"/>
</dbReference>
<dbReference type="GO" id="GO:0033743">
    <property type="term" value="F:peptide-methionine (R)-S-oxide reductase activity"/>
    <property type="evidence" value="ECO:0007669"/>
    <property type="project" value="UniProtKB-EC"/>
</dbReference>
<evidence type="ECO:0000256" key="7">
    <source>
        <dbReference type="HAMAP-Rule" id="MF_01401"/>
    </source>
</evidence>
<evidence type="ECO:0000259" key="9">
    <source>
        <dbReference type="PROSITE" id="PS51790"/>
    </source>
</evidence>
<evidence type="ECO:0000256" key="8">
    <source>
        <dbReference type="SAM" id="SignalP"/>
    </source>
</evidence>
<dbReference type="Pfam" id="PF01625">
    <property type="entry name" value="PMSR"/>
    <property type="match status" value="1"/>
</dbReference>
<evidence type="ECO:0000256" key="3">
    <source>
        <dbReference type="ARBA" id="ARBA00024679"/>
    </source>
</evidence>
<dbReference type="InterPro" id="IPR036509">
    <property type="entry name" value="Met_Sox_Rdtase_MsrA_sf"/>
</dbReference>
<dbReference type="AlphaFoldDB" id="A0A7Z2T6E0"/>
<gene>
    <name evidence="10" type="primary">msrB</name>
    <name evidence="7" type="synonym">msrA</name>
    <name evidence="10" type="ORF">GT360_16960</name>
</gene>
<proteinExistence type="inferred from homology"/>
<keyword evidence="11" id="KW-1185">Reference proteome</keyword>
<dbReference type="EC" id="1.8.4.11" evidence="7"/>
<dbReference type="NCBIfam" id="TIGR00357">
    <property type="entry name" value="peptide-methionine (R)-S-oxide reductase MsrB"/>
    <property type="match status" value="1"/>
</dbReference>
<comment type="catalytic activity">
    <reaction evidence="6 7">
        <text>[thioredoxin]-disulfide + L-methionine + H2O = L-methionine (S)-S-oxide + [thioredoxin]-dithiol</text>
        <dbReference type="Rhea" id="RHEA:19993"/>
        <dbReference type="Rhea" id="RHEA-COMP:10698"/>
        <dbReference type="Rhea" id="RHEA-COMP:10700"/>
        <dbReference type="ChEBI" id="CHEBI:15377"/>
        <dbReference type="ChEBI" id="CHEBI:29950"/>
        <dbReference type="ChEBI" id="CHEBI:50058"/>
        <dbReference type="ChEBI" id="CHEBI:57844"/>
        <dbReference type="ChEBI" id="CHEBI:58772"/>
        <dbReference type="EC" id="1.8.4.11"/>
    </reaction>
</comment>
<feature type="signal peptide" evidence="8">
    <location>
        <begin position="1"/>
        <end position="24"/>
    </location>
</feature>
<comment type="function">
    <text evidence="3 7">Has an important function as a repair enzyme for proteins that have been inactivated by oxidation. Catalyzes the reversible oxidation-reduction of methionine sulfoxide in proteins to methionine.</text>
</comment>
<comment type="catalytic activity">
    <reaction evidence="4 7">
        <text>L-methionyl-[protein] + [thioredoxin]-disulfide + H2O = L-methionyl-(S)-S-oxide-[protein] + [thioredoxin]-dithiol</text>
        <dbReference type="Rhea" id="RHEA:14217"/>
        <dbReference type="Rhea" id="RHEA-COMP:10698"/>
        <dbReference type="Rhea" id="RHEA-COMP:10700"/>
        <dbReference type="Rhea" id="RHEA-COMP:12313"/>
        <dbReference type="Rhea" id="RHEA-COMP:12315"/>
        <dbReference type="ChEBI" id="CHEBI:15377"/>
        <dbReference type="ChEBI" id="CHEBI:16044"/>
        <dbReference type="ChEBI" id="CHEBI:29950"/>
        <dbReference type="ChEBI" id="CHEBI:44120"/>
        <dbReference type="ChEBI" id="CHEBI:50058"/>
        <dbReference type="EC" id="1.8.4.11"/>
    </reaction>
</comment>
<feature type="chain" id="PRO_5030872479" description="Peptide methionine sulfoxide reductase MsrA" evidence="8">
    <location>
        <begin position="25"/>
        <end position="375"/>
    </location>
</feature>
<dbReference type="InterPro" id="IPR011057">
    <property type="entry name" value="Mss4-like_sf"/>
</dbReference>
<evidence type="ECO:0000313" key="11">
    <source>
        <dbReference type="Proteomes" id="UP000464262"/>
    </source>
</evidence>